<evidence type="ECO:0000256" key="2">
    <source>
        <dbReference type="ARBA" id="ARBA00006100"/>
    </source>
</evidence>
<keyword evidence="10" id="KW-0963">Cytoplasm</keyword>
<dbReference type="GO" id="GO:0046872">
    <property type="term" value="F:metal ion binding"/>
    <property type="evidence" value="ECO:0007669"/>
    <property type="project" value="UniProtKB-UniRule"/>
</dbReference>
<comment type="function">
    <text evidence="10">Probably acts as a heme chaperone, transferring heme to an unknown acceptor. Binds one molecule of heme per monomer, possibly covalently. Binds 1 [4Fe-4S] cluster. The cluster is coordinated with 3 cysteines and an exchangeable S-adenosyl-L-methionine.</text>
</comment>
<dbReference type="SFLD" id="SFLDG01065">
    <property type="entry name" value="anaerobic_coproporphyrinogen-I"/>
    <property type="match status" value="1"/>
</dbReference>
<sequence>MKPIPLSLYIHWPWCLKKCPYCDFNSHGVKGEIPEQRYTEAICRSMREQVQFAADRPLETVFFGGGTPSLMLAESLEKILACADETFGLVSGAEITLESNPGTFELAKFKDFKSAGVNRLSLGVQSFEDQKLRSLGRVHNAREAKEAALGVREIFDNFNLDLMFGLPNQSLEDLKQELAFIAQIDPPHLSYYQLTLEPNTYFAKYPPEGIPNEDTLEDMTELIAQYTTDLALEHYEVSAYAKSGHRCRHNLNYWGFGDYLAVGPGAHGKYSHDKEIHRFYNYRDPARWLLCQNRGESFVSHTEKVPSEAIPFEFMLNVLRLRDGVPRDYWEQRAFVSWSEVEPVWRVLEKDGLVEDPKKRIFCTEKGWRYLNEVLEAFL</sequence>
<dbReference type="GO" id="GO:0006779">
    <property type="term" value="P:porphyrin-containing compound biosynthetic process"/>
    <property type="evidence" value="ECO:0007669"/>
    <property type="project" value="InterPro"/>
</dbReference>
<dbReference type="InterPro" id="IPR006638">
    <property type="entry name" value="Elp3/MiaA/NifB-like_rSAM"/>
</dbReference>
<proteinExistence type="inferred from homology"/>
<dbReference type="InterPro" id="IPR058240">
    <property type="entry name" value="rSAM_sf"/>
</dbReference>
<dbReference type="NCBIfam" id="TIGR00539">
    <property type="entry name" value="hemN_rel"/>
    <property type="match status" value="1"/>
</dbReference>
<dbReference type="GO" id="GO:0005737">
    <property type="term" value="C:cytoplasm"/>
    <property type="evidence" value="ECO:0007669"/>
    <property type="project" value="UniProtKB-SubCell"/>
</dbReference>
<dbReference type="Proteomes" id="UP000472580">
    <property type="component" value="Unassembled WGS sequence"/>
</dbReference>
<name>A0A6L6YFT7_9BURK</name>
<gene>
    <name evidence="12" type="primary">hemW</name>
    <name evidence="12" type="ORF">E5987_00355</name>
</gene>
<keyword evidence="10" id="KW-0004">4Fe-4S</keyword>
<dbReference type="PANTHER" id="PTHR13932">
    <property type="entry name" value="COPROPORPHYRINIGEN III OXIDASE"/>
    <property type="match status" value="1"/>
</dbReference>
<evidence type="ECO:0000256" key="6">
    <source>
        <dbReference type="ARBA" id="ARBA00022723"/>
    </source>
</evidence>
<dbReference type="SFLD" id="SFLDS00029">
    <property type="entry name" value="Radical_SAM"/>
    <property type="match status" value="1"/>
</dbReference>
<evidence type="ECO:0000256" key="7">
    <source>
        <dbReference type="ARBA" id="ARBA00023004"/>
    </source>
</evidence>
<dbReference type="PROSITE" id="PS51918">
    <property type="entry name" value="RADICAL_SAM"/>
    <property type="match status" value="1"/>
</dbReference>
<reference evidence="12 13" key="1">
    <citation type="submission" date="2019-12" db="EMBL/GenBank/DDBJ databases">
        <title>Microbes associate with the intestines of laboratory mice.</title>
        <authorList>
            <person name="Navarre W."/>
            <person name="Wong E."/>
        </authorList>
    </citation>
    <scope>NUCLEOTIDE SEQUENCE [LARGE SCALE GENOMIC DNA]</scope>
    <source>
        <strain evidence="12 13">NM82_D38</strain>
    </source>
</reference>
<evidence type="ECO:0000259" key="11">
    <source>
        <dbReference type="PROSITE" id="PS51918"/>
    </source>
</evidence>
<dbReference type="Pfam" id="PF04055">
    <property type="entry name" value="Radical_SAM"/>
    <property type="match status" value="1"/>
</dbReference>
<evidence type="ECO:0000313" key="12">
    <source>
        <dbReference type="EMBL" id="MVX55663.1"/>
    </source>
</evidence>
<comment type="subcellular location">
    <subcellularLocation>
        <location evidence="10">Cytoplasm</location>
    </subcellularLocation>
</comment>
<dbReference type="RefSeq" id="WP_160334100.1">
    <property type="nucleotide sequence ID" value="NZ_WSRP01000001.1"/>
</dbReference>
<keyword evidence="9 10" id="KW-0143">Chaperone</keyword>
<keyword evidence="13" id="KW-1185">Reference proteome</keyword>
<comment type="caution">
    <text evidence="12">The sequence shown here is derived from an EMBL/GenBank/DDBJ whole genome shotgun (WGS) entry which is preliminary data.</text>
</comment>
<dbReference type="OrthoDB" id="9808022at2"/>
<evidence type="ECO:0000256" key="9">
    <source>
        <dbReference type="ARBA" id="ARBA00023186"/>
    </source>
</evidence>
<dbReference type="InterPro" id="IPR010723">
    <property type="entry name" value="HemN_C"/>
</dbReference>
<dbReference type="InterPro" id="IPR034505">
    <property type="entry name" value="Coproporphyrinogen-III_oxidase"/>
</dbReference>
<dbReference type="PANTHER" id="PTHR13932:SF5">
    <property type="entry name" value="RADICAL S-ADENOSYL METHIONINE DOMAIN-CONTAINING PROTEIN 1, MITOCHONDRIAL"/>
    <property type="match status" value="1"/>
</dbReference>
<evidence type="ECO:0000313" key="13">
    <source>
        <dbReference type="Proteomes" id="UP000472580"/>
    </source>
</evidence>
<dbReference type="SFLD" id="SFLDF00288">
    <property type="entry name" value="HemN-like__clustered_with_nucl"/>
    <property type="match status" value="1"/>
</dbReference>
<keyword evidence="6 10" id="KW-0479">Metal-binding</keyword>
<dbReference type="InterPro" id="IPR004559">
    <property type="entry name" value="HemW-like"/>
</dbReference>
<dbReference type="Gene3D" id="3.20.20.70">
    <property type="entry name" value="Aldolase class I"/>
    <property type="match status" value="1"/>
</dbReference>
<evidence type="ECO:0000256" key="4">
    <source>
        <dbReference type="ARBA" id="ARBA00022617"/>
    </source>
</evidence>
<dbReference type="SFLD" id="SFLDG01082">
    <property type="entry name" value="B12-binding_domain_containing"/>
    <property type="match status" value="1"/>
</dbReference>
<dbReference type="GO" id="GO:0051539">
    <property type="term" value="F:4 iron, 4 sulfur cluster binding"/>
    <property type="evidence" value="ECO:0007669"/>
    <property type="project" value="UniProtKB-UniRule"/>
</dbReference>
<accession>A0A6L6YFT7</accession>
<evidence type="ECO:0000256" key="1">
    <source>
        <dbReference type="ARBA" id="ARBA00001966"/>
    </source>
</evidence>
<evidence type="ECO:0000256" key="3">
    <source>
        <dbReference type="ARBA" id="ARBA00017228"/>
    </source>
</evidence>
<dbReference type="AlphaFoldDB" id="A0A6L6YFT7"/>
<dbReference type="InterPro" id="IPR013785">
    <property type="entry name" value="Aldolase_TIM"/>
</dbReference>
<dbReference type="InterPro" id="IPR007197">
    <property type="entry name" value="rSAM"/>
</dbReference>
<feature type="domain" description="Radical SAM core" evidence="11">
    <location>
        <begin position="1"/>
        <end position="233"/>
    </location>
</feature>
<evidence type="ECO:0000256" key="5">
    <source>
        <dbReference type="ARBA" id="ARBA00022691"/>
    </source>
</evidence>
<dbReference type="Pfam" id="PF06969">
    <property type="entry name" value="HemN_C"/>
    <property type="match status" value="1"/>
</dbReference>
<dbReference type="EMBL" id="WSRP01000001">
    <property type="protein sequence ID" value="MVX55663.1"/>
    <property type="molecule type" value="Genomic_DNA"/>
</dbReference>
<dbReference type="SFLD" id="SFLDF00562">
    <property type="entry name" value="HemN-like__clustered_with_heat"/>
    <property type="match status" value="1"/>
</dbReference>
<comment type="cofactor">
    <cofactor evidence="1">
        <name>[4Fe-4S] cluster</name>
        <dbReference type="ChEBI" id="CHEBI:49883"/>
    </cofactor>
</comment>
<comment type="similarity">
    <text evidence="2">Belongs to the anaerobic coproporphyrinogen-III oxidase family. HemW subfamily.</text>
</comment>
<keyword evidence="5 10" id="KW-0949">S-adenosyl-L-methionine</keyword>
<keyword evidence="7 10" id="KW-0408">Iron</keyword>
<dbReference type="SMART" id="SM00729">
    <property type="entry name" value="Elp3"/>
    <property type="match status" value="1"/>
</dbReference>
<keyword evidence="4 10" id="KW-0349">Heme</keyword>
<evidence type="ECO:0000256" key="8">
    <source>
        <dbReference type="ARBA" id="ARBA00023014"/>
    </source>
</evidence>
<keyword evidence="8 10" id="KW-0411">Iron-sulfur</keyword>
<organism evidence="12 13">
    <name type="scientific">Parasutterella muris</name>
    <dbReference type="NCBI Taxonomy" id="2565572"/>
    <lineage>
        <taxon>Bacteria</taxon>
        <taxon>Pseudomonadati</taxon>
        <taxon>Pseudomonadota</taxon>
        <taxon>Betaproteobacteria</taxon>
        <taxon>Burkholderiales</taxon>
        <taxon>Sutterellaceae</taxon>
        <taxon>Parasutterella</taxon>
    </lineage>
</organism>
<dbReference type="CDD" id="cd01335">
    <property type="entry name" value="Radical_SAM"/>
    <property type="match status" value="1"/>
</dbReference>
<dbReference type="SUPFAM" id="SSF102114">
    <property type="entry name" value="Radical SAM enzymes"/>
    <property type="match status" value="1"/>
</dbReference>
<dbReference type="GO" id="GO:0004109">
    <property type="term" value="F:coproporphyrinogen oxidase activity"/>
    <property type="evidence" value="ECO:0007669"/>
    <property type="project" value="InterPro"/>
</dbReference>
<protein>
    <recommendedName>
        <fullName evidence="3 10">Heme chaperone HemW</fullName>
    </recommendedName>
</protein>
<evidence type="ECO:0000256" key="10">
    <source>
        <dbReference type="RuleBase" id="RU364116"/>
    </source>
</evidence>